<keyword evidence="4" id="KW-0411">Iron-sulfur</keyword>
<dbReference type="Gene3D" id="3.20.20.70">
    <property type="entry name" value="Aldolase class I"/>
    <property type="match status" value="1"/>
</dbReference>
<dbReference type="InterPro" id="IPR013785">
    <property type="entry name" value="Aldolase_TIM"/>
</dbReference>
<dbReference type="InterPro" id="IPR050377">
    <property type="entry name" value="Radical_SAM_PqqE_MftC-like"/>
</dbReference>
<protein>
    <recommendedName>
        <fullName evidence="5">Radical SAM core domain-containing protein</fullName>
    </recommendedName>
</protein>
<gene>
    <name evidence="6" type="ORF">A2866_05215</name>
</gene>
<evidence type="ECO:0000256" key="4">
    <source>
        <dbReference type="ARBA" id="ARBA00023014"/>
    </source>
</evidence>
<keyword evidence="3" id="KW-0408">Iron</keyword>
<dbReference type="PANTHER" id="PTHR11228">
    <property type="entry name" value="RADICAL SAM DOMAIN PROTEIN"/>
    <property type="match status" value="1"/>
</dbReference>
<proteinExistence type="predicted"/>
<reference evidence="6 7" key="1">
    <citation type="journal article" date="2016" name="Nat. Commun.">
        <title>Thousands of microbial genomes shed light on interconnected biogeochemical processes in an aquifer system.</title>
        <authorList>
            <person name="Anantharaman K."/>
            <person name="Brown C.T."/>
            <person name="Hug L.A."/>
            <person name="Sharon I."/>
            <person name="Castelle C.J."/>
            <person name="Probst A.J."/>
            <person name="Thomas B.C."/>
            <person name="Singh A."/>
            <person name="Wilkins M.J."/>
            <person name="Karaoz U."/>
            <person name="Brodie E.L."/>
            <person name="Williams K.H."/>
            <person name="Hubbard S.S."/>
            <person name="Banfield J.F."/>
        </authorList>
    </citation>
    <scope>NUCLEOTIDE SEQUENCE [LARGE SCALE GENOMIC DNA]</scope>
</reference>
<comment type="caution">
    <text evidence="6">The sequence shown here is derived from an EMBL/GenBank/DDBJ whole genome shotgun (WGS) entry which is preliminary data.</text>
</comment>
<dbReference type="InterPro" id="IPR023885">
    <property type="entry name" value="4Fe4S-binding_SPASM_dom"/>
</dbReference>
<evidence type="ECO:0000313" key="7">
    <source>
        <dbReference type="Proteomes" id="UP000177026"/>
    </source>
</evidence>
<sequence>MCDIWKNRGMDFTPLEVYDKLPSSLEMVDLTGGEPFLRPDMAKVVRAVRKSCPKARILITTNGFLHHNIEKQLDDILVADPKITFRISMDGGATMHEKIRRVPKAYEKVIHTIDILKKKGVIDIGIIYTLMKQNKHELRDVYAYTKKEHINFSLNIVHDSPVYFGKEKTQLRPDPKEVKEHFDWLFNEQMKSANPKSWAKAWFNKQSYYYMMTHRRPLPCGAGENFFYMDPFANIFMCHLKSWPIGNLKQQSFDQIWNSKAKQHFLPLAQKCHDCWIICTAKDAIQKHKMRVLFDIPNMMIESRK</sequence>
<name>A0A1F7GF78_9BACT</name>
<dbReference type="Pfam" id="PF04055">
    <property type="entry name" value="Radical_SAM"/>
    <property type="match status" value="1"/>
</dbReference>
<accession>A0A1F7GF78</accession>
<dbReference type="CDD" id="cd01335">
    <property type="entry name" value="Radical_SAM"/>
    <property type="match status" value="1"/>
</dbReference>
<keyword evidence="1" id="KW-0949">S-adenosyl-L-methionine</keyword>
<dbReference type="Pfam" id="PF13186">
    <property type="entry name" value="SPASM"/>
    <property type="match status" value="1"/>
</dbReference>
<dbReference type="SUPFAM" id="SSF102114">
    <property type="entry name" value="Radical SAM enzymes"/>
    <property type="match status" value="1"/>
</dbReference>
<evidence type="ECO:0000259" key="5">
    <source>
        <dbReference type="PROSITE" id="PS51918"/>
    </source>
</evidence>
<dbReference type="InterPro" id="IPR058240">
    <property type="entry name" value="rSAM_sf"/>
</dbReference>
<evidence type="ECO:0000256" key="3">
    <source>
        <dbReference type="ARBA" id="ARBA00023004"/>
    </source>
</evidence>
<dbReference type="InterPro" id="IPR007197">
    <property type="entry name" value="rSAM"/>
</dbReference>
<dbReference type="CDD" id="cd21109">
    <property type="entry name" value="SPASM"/>
    <property type="match status" value="1"/>
</dbReference>
<feature type="domain" description="Radical SAM core" evidence="5">
    <location>
        <begin position="1"/>
        <end position="196"/>
    </location>
</feature>
<dbReference type="PANTHER" id="PTHR11228:SF7">
    <property type="entry name" value="PQQA PEPTIDE CYCLASE"/>
    <property type="match status" value="1"/>
</dbReference>
<dbReference type="Proteomes" id="UP000177026">
    <property type="component" value="Unassembled WGS sequence"/>
</dbReference>
<dbReference type="AlphaFoldDB" id="A0A1F7GF78"/>
<evidence type="ECO:0000256" key="1">
    <source>
        <dbReference type="ARBA" id="ARBA00022691"/>
    </source>
</evidence>
<keyword evidence="2" id="KW-0479">Metal-binding</keyword>
<dbReference type="GO" id="GO:0051536">
    <property type="term" value="F:iron-sulfur cluster binding"/>
    <property type="evidence" value="ECO:0007669"/>
    <property type="project" value="UniProtKB-KW"/>
</dbReference>
<dbReference type="EMBL" id="MFZI01000084">
    <property type="protein sequence ID" value="OGK17560.1"/>
    <property type="molecule type" value="Genomic_DNA"/>
</dbReference>
<dbReference type="PROSITE" id="PS51918">
    <property type="entry name" value="RADICAL_SAM"/>
    <property type="match status" value="1"/>
</dbReference>
<evidence type="ECO:0000313" key="6">
    <source>
        <dbReference type="EMBL" id="OGK17560.1"/>
    </source>
</evidence>
<dbReference type="GO" id="GO:0046872">
    <property type="term" value="F:metal ion binding"/>
    <property type="evidence" value="ECO:0007669"/>
    <property type="project" value="UniProtKB-KW"/>
</dbReference>
<dbReference type="GO" id="GO:0003824">
    <property type="term" value="F:catalytic activity"/>
    <property type="evidence" value="ECO:0007669"/>
    <property type="project" value="InterPro"/>
</dbReference>
<evidence type="ECO:0000256" key="2">
    <source>
        <dbReference type="ARBA" id="ARBA00022723"/>
    </source>
</evidence>
<organism evidence="6 7">
    <name type="scientific">Candidatus Roizmanbacteria bacterium RIFCSPHIGHO2_01_FULL_39_8</name>
    <dbReference type="NCBI Taxonomy" id="1802033"/>
    <lineage>
        <taxon>Bacteria</taxon>
        <taxon>Candidatus Roizmaniibacteriota</taxon>
    </lineage>
</organism>